<evidence type="ECO:0000313" key="2">
    <source>
        <dbReference type="Proteomes" id="UP000305751"/>
    </source>
</evidence>
<organism evidence="1 2">
    <name type="scientific">Bacteroides acidifaciens</name>
    <dbReference type="NCBI Taxonomy" id="85831"/>
    <lineage>
        <taxon>Bacteria</taxon>
        <taxon>Pseudomonadati</taxon>
        <taxon>Bacteroidota</taxon>
        <taxon>Bacteroidia</taxon>
        <taxon>Bacteroidales</taxon>
        <taxon>Bacteroidaceae</taxon>
        <taxon>Bacteroides</taxon>
    </lineage>
</organism>
<sequence>MSWEIIVTILGTILGSQTVTEIVRWFRHKKTDNRIAEAQADASEFTVLRDTVLFLETQLKEKEERFAQQTDLVRKLNSENLKLTSENVMLKTERGLKLCERRNCGQREPQSGY</sequence>
<gene>
    <name evidence="1" type="ORF">E5356_16825</name>
</gene>
<dbReference type="EMBL" id="SRZA01000074">
    <property type="protein sequence ID" value="TGX98419.1"/>
    <property type="molecule type" value="Genomic_DNA"/>
</dbReference>
<dbReference type="AlphaFoldDB" id="A0A4V3R9X7"/>
<accession>A0A4V3R9X7</accession>
<evidence type="ECO:0000313" key="1">
    <source>
        <dbReference type="EMBL" id="TGX98419.1"/>
    </source>
</evidence>
<dbReference type="RefSeq" id="WP_136014871.1">
    <property type="nucleotide sequence ID" value="NZ_SRZA01000074.1"/>
</dbReference>
<reference evidence="1 2" key="1">
    <citation type="submission" date="2019-04" db="EMBL/GenBank/DDBJ databases">
        <title>Microbes associate with the intestines of laboratory mice.</title>
        <authorList>
            <person name="Navarre W."/>
            <person name="Wong E."/>
            <person name="Huang K."/>
            <person name="Tropini C."/>
            <person name="Ng K."/>
            <person name="Yu B."/>
        </authorList>
    </citation>
    <scope>NUCLEOTIDE SEQUENCE [LARGE SCALE GENOMIC DNA]</scope>
    <source>
        <strain evidence="1 2">NM70_E10</strain>
    </source>
</reference>
<protein>
    <submittedName>
        <fullName evidence="1">Uncharacterized protein</fullName>
    </submittedName>
</protein>
<proteinExistence type="predicted"/>
<keyword evidence="2" id="KW-1185">Reference proteome</keyword>
<name>A0A4V3R9X7_9BACE</name>
<comment type="caution">
    <text evidence="1">The sequence shown here is derived from an EMBL/GenBank/DDBJ whole genome shotgun (WGS) entry which is preliminary data.</text>
</comment>
<dbReference type="Proteomes" id="UP000305751">
    <property type="component" value="Unassembled WGS sequence"/>
</dbReference>